<accession>A0AAN7ILH6</accession>
<reference evidence="10 11" key="1">
    <citation type="journal article" date="2023" name="G3 (Bethesda)">
        <title>A haplotype-resolved chromosome-scale genome for Quercus rubra L. provides insights into the genetics of adaptive traits for red oak species.</title>
        <authorList>
            <person name="Kapoor B."/>
            <person name="Jenkins J."/>
            <person name="Schmutz J."/>
            <person name="Zhebentyayeva T."/>
            <person name="Kuelheim C."/>
            <person name="Coggeshall M."/>
            <person name="Heim C."/>
            <person name="Lasky J.R."/>
            <person name="Leites L."/>
            <person name="Islam-Faridi N."/>
            <person name="Romero-Severson J."/>
            <person name="DeLeo V.L."/>
            <person name="Lucas S.M."/>
            <person name="Lazic D."/>
            <person name="Gailing O."/>
            <person name="Carlson J."/>
            <person name="Staton M."/>
        </authorList>
    </citation>
    <scope>NUCLEOTIDE SEQUENCE [LARGE SCALE GENOMIC DNA]</scope>
    <source>
        <strain evidence="10">Pseudo-F2</strain>
    </source>
</reference>
<comment type="similarity">
    <text evidence="2 8">Belongs to the glycosyl hydrolase 28 family.</text>
</comment>
<dbReference type="InterPro" id="IPR012334">
    <property type="entry name" value="Pectin_lyas_fold"/>
</dbReference>
<comment type="caution">
    <text evidence="10">The sequence shown here is derived from an EMBL/GenBank/DDBJ whole genome shotgun (WGS) entry which is preliminary data.</text>
</comment>
<evidence type="ECO:0000256" key="3">
    <source>
        <dbReference type="ARBA" id="ARBA00022512"/>
    </source>
</evidence>
<dbReference type="Gene3D" id="2.160.20.10">
    <property type="entry name" value="Single-stranded right-handed beta-helix, Pectin lyase-like"/>
    <property type="match status" value="2"/>
</dbReference>
<dbReference type="InterPro" id="IPR011050">
    <property type="entry name" value="Pectin_lyase_fold/virulence"/>
</dbReference>
<feature type="signal peptide" evidence="9">
    <location>
        <begin position="1"/>
        <end position="21"/>
    </location>
</feature>
<proteinExistence type="inferred from homology"/>
<evidence type="ECO:0000256" key="1">
    <source>
        <dbReference type="ARBA" id="ARBA00004191"/>
    </source>
</evidence>
<keyword evidence="7" id="KW-0961">Cell wall biogenesis/degradation</keyword>
<evidence type="ECO:0000256" key="5">
    <source>
        <dbReference type="ARBA" id="ARBA00022801"/>
    </source>
</evidence>
<evidence type="ECO:0000256" key="6">
    <source>
        <dbReference type="ARBA" id="ARBA00023295"/>
    </source>
</evidence>
<feature type="chain" id="PRO_5043027198" description="Polygalacturonase" evidence="9">
    <location>
        <begin position="22"/>
        <end position="345"/>
    </location>
</feature>
<protein>
    <recommendedName>
        <fullName evidence="12">Polygalacturonase</fullName>
    </recommendedName>
</protein>
<dbReference type="InterPro" id="IPR000743">
    <property type="entry name" value="Glyco_hydro_28"/>
</dbReference>
<dbReference type="Proteomes" id="UP001324115">
    <property type="component" value="Unassembled WGS sequence"/>
</dbReference>
<dbReference type="GO" id="GO:0005975">
    <property type="term" value="P:carbohydrate metabolic process"/>
    <property type="evidence" value="ECO:0007669"/>
    <property type="project" value="InterPro"/>
</dbReference>
<gene>
    <name evidence="10" type="ORF">RGQ29_027560</name>
</gene>
<dbReference type="EMBL" id="JAXUIC010000008">
    <property type="protein sequence ID" value="KAK4577102.1"/>
    <property type="molecule type" value="Genomic_DNA"/>
</dbReference>
<keyword evidence="11" id="KW-1185">Reference proteome</keyword>
<keyword evidence="4" id="KW-0964">Secreted</keyword>
<organism evidence="10 11">
    <name type="scientific">Quercus rubra</name>
    <name type="common">Northern red oak</name>
    <name type="synonym">Quercus borealis</name>
    <dbReference type="NCBI Taxonomy" id="3512"/>
    <lineage>
        <taxon>Eukaryota</taxon>
        <taxon>Viridiplantae</taxon>
        <taxon>Streptophyta</taxon>
        <taxon>Embryophyta</taxon>
        <taxon>Tracheophyta</taxon>
        <taxon>Spermatophyta</taxon>
        <taxon>Magnoliopsida</taxon>
        <taxon>eudicotyledons</taxon>
        <taxon>Gunneridae</taxon>
        <taxon>Pentapetalae</taxon>
        <taxon>rosids</taxon>
        <taxon>fabids</taxon>
        <taxon>Fagales</taxon>
        <taxon>Fagaceae</taxon>
        <taxon>Quercus</taxon>
    </lineage>
</organism>
<evidence type="ECO:0000256" key="4">
    <source>
        <dbReference type="ARBA" id="ARBA00022525"/>
    </source>
</evidence>
<keyword evidence="5 8" id="KW-0378">Hydrolase</keyword>
<keyword evidence="9" id="KW-0732">Signal</keyword>
<evidence type="ECO:0000256" key="2">
    <source>
        <dbReference type="ARBA" id="ARBA00008834"/>
    </source>
</evidence>
<dbReference type="GO" id="GO:0004650">
    <property type="term" value="F:polygalacturonase activity"/>
    <property type="evidence" value="ECO:0007669"/>
    <property type="project" value="InterPro"/>
</dbReference>
<dbReference type="Pfam" id="PF00295">
    <property type="entry name" value="Glyco_hydro_28"/>
    <property type="match status" value="2"/>
</dbReference>
<evidence type="ECO:0000256" key="8">
    <source>
        <dbReference type="RuleBase" id="RU361169"/>
    </source>
</evidence>
<evidence type="ECO:0000313" key="11">
    <source>
        <dbReference type="Proteomes" id="UP001324115"/>
    </source>
</evidence>
<evidence type="ECO:0008006" key="12">
    <source>
        <dbReference type="Google" id="ProtNLM"/>
    </source>
</evidence>
<evidence type="ECO:0000256" key="7">
    <source>
        <dbReference type="ARBA" id="ARBA00023316"/>
    </source>
</evidence>
<sequence>MGKNFSIATVSLLLLLASTNAGQVFDVKSYGAKPNGDITQALTQAWKAACAVAGSKVVISTGAYELGSVTLLGPCKGAIEFNLQGTLQSPSDVESFKGKDGWVVFEKIDSLTVSGGGVFDGKGQTAWQKNNCAKESNCDKLPMIAPTLMESHVGRSSQINITNANIGTGDDCISIGDGNHDITINQVTCGPGHGISVGSLGKYENEQPVSGIRVIGSTFVNTDNGVRIKTWPASPVGTASDMHFENITMKNVANPILIDQNYCPNKQCSNESPSKVKISNVSFKDIRGTSSTQEAVKFICSKSVPCQQMVVADIDLTSKEGGSTTSTCVNVQPMASGKQNPPACT</sequence>
<dbReference type="GO" id="GO:0071555">
    <property type="term" value="P:cell wall organization"/>
    <property type="evidence" value="ECO:0007669"/>
    <property type="project" value="UniProtKB-KW"/>
</dbReference>
<comment type="subcellular location">
    <subcellularLocation>
        <location evidence="1">Secreted</location>
        <location evidence="1">Cell wall</location>
    </subcellularLocation>
</comment>
<keyword evidence="3" id="KW-0134">Cell wall</keyword>
<dbReference type="PANTHER" id="PTHR31375">
    <property type="match status" value="1"/>
</dbReference>
<name>A0AAN7ILH6_QUERU</name>
<evidence type="ECO:0000256" key="9">
    <source>
        <dbReference type="SAM" id="SignalP"/>
    </source>
</evidence>
<evidence type="ECO:0000313" key="10">
    <source>
        <dbReference type="EMBL" id="KAK4577102.1"/>
    </source>
</evidence>
<dbReference type="SUPFAM" id="SSF51126">
    <property type="entry name" value="Pectin lyase-like"/>
    <property type="match status" value="1"/>
</dbReference>
<dbReference type="AlphaFoldDB" id="A0AAN7ILH6"/>
<keyword evidence="6 8" id="KW-0326">Glycosidase</keyword>